<evidence type="ECO:0000256" key="2">
    <source>
        <dbReference type="ARBA" id="ARBA00004370"/>
    </source>
</evidence>
<accession>A0AAV9CRX8</accession>
<feature type="transmembrane region" description="Helical" evidence="10">
    <location>
        <begin position="346"/>
        <end position="363"/>
    </location>
</feature>
<feature type="transmembrane region" description="Helical" evidence="10">
    <location>
        <begin position="6"/>
        <end position="24"/>
    </location>
</feature>
<dbReference type="InterPro" id="IPR050651">
    <property type="entry name" value="Plant_Cytochrome_P450_Monoox"/>
</dbReference>
<evidence type="ECO:0000256" key="6">
    <source>
        <dbReference type="ARBA" id="ARBA00022989"/>
    </source>
</evidence>
<sequence>MDSPLPLQALLACLLPLILIYYYYSCNSKSNTKKINHQKTPPEPSGAWPIIGHFPLLSRPGPLCRTLAALADKHGPVFSLRLGARRTVVVSGLAEAKECFTSNDRALAGRTESAASHIMAYDYAVIGFSTYGPYWREVRKIAIIELLSNARLDALAHVQRGEVDESVKALRARCAEDGGTSATVEMRKWFGELTFNSVVKMVAGRQCLESTRNDEGDLPGRFRKATTDFFMLFGMLVPSDMVPVFKWVDWKGYKAAMRRTAEEIDAVLVRWLEDHRRRQSGGGEVEGDFMDVMLSIIDKAEVTTYDPDTIIKATCLVLNCPDEICIGYSVNDVSEYDTAGTSVKAALVYLGTALVKLVCLATFLKVPENDGFDPYQVGLLQILCCTGWLLFG</sequence>
<name>A0AAV9CRX8_ACOCL</name>
<dbReference type="GO" id="GO:0005506">
    <property type="term" value="F:iron ion binding"/>
    <property type="evidence" value="ECO:0007669"/>
    <property type="project" value="InterPro"/>
</dbReference>
<dbReference type="Gene3D" id="1.10.630.10">
    <property type="entry name" value="Cytochrome P450"/>
    <property type="match status" value="1"/>
</dbReference>
<keyword evidence="4 10" id="KW-0812">Transmembrane</keyword>
<keyword evidence="8" id="KW-0408">Iron</keyword>
<evidence type="ECO:0000256" key="5">
    <source>
        <dbReference type="ARBA" id="ARBA00022723"/>
    </source>
</evidence>
<dbReference type="GO" id="GO:0016020">
    <property type="term" value="C:membrane"/>
    <property type="evidence" value="ECO:0007669"/>
    <property type="project" value="UniProtKB-SubCell"/>
</dbReference>
<evidence type="ECO:0000256" key="1">
    <source>
        <dbReference type="ARBA" id="ARBA00001971"/>
    </source>
</evidence>
<keyword evidence="5" id="KW-0479">Metal-binding</keyword>
<keyword evidence="12" id="KW-1185">Reference proteome</keyword>
<evidence type="ECO:0000256" key="10">
    <source>
        <dbReference type="SAM" id="Phobius"/>
    </source>
</evidence>
<evidence type="ECO:0000256" key="7">
    <source>
        <dbReference type="ARBA" id="ARBA00023002"/>
    </source>
</evidence>
<comment type="caution">
    <text evidence="11">The sequence shown here is derived from an EMBL/GenBank/DDBJ whole genome shotgun (WGS) entry which is preliminary data.</text>
</comment>
<organism evidence="11 12">
    <name type="scientific">Acorus calamus</name>
    <name type="common">Sweet flag</name>
    <dbReference type="NCBI Taxonomy" id="4465"/>
    <lineage>
        <taxon>Eukaryota</taxon>
        <taxon>Viridiplantae</taxon>
        <taxon>Streptophyta</taxon>
        <taxon>Embryophyta</taxon>
        <taxon>Tracheophyta</taxon>
        <taxon>Spermatophyta</taxon>
        <taxon>Magnoliopsida</taxon>
        <taxon>Liliopsida</taxon>
        <taxon>Acoraceae</taxon>
        <taxon>Acorus</taxon>
    </lineage>
</organism>
<keyword evidence="9 10" id="KW-0472">Membrane</keyword>
<dbReference type="PRINTS" id="PR00463">
    <property type="entry name" value="EP450I"/>
</dbReference>
<dbReference type="PANTHER" id="PTHR47947">
    <property type="entry name" value="CYTOCHROME P450 82C3-RELATED"/>
    <property type="match status" value="1"/>
</dbReference>
<protein>
    <recommendedName>
        <fullName evidence="13">Cytochrome P450</fullName>
    </recommendedName>
</protein>
<dbReference type="EMBL" id="JAUJYO010000017">
    <property type="protein sequence ID" value="KAK1291184.1"/>
    <property type="molecule type" value="Genomic_DNA"/>
</dbReference>
<evidence type="ECO:0000313" key="12">
    <source>
        <dbReference type="Proteomes" id="UP001180020"/>
    </source>
</evidence>
<comment type="cofactor">
    <cofactor evidence="1">
        <name>heme</name>
        <dbReference type="ChEBI" id="CHEBI:30413"/>
    </cofactor>
</comment>
<reference evidence="11" key="2">
    <citation type="submission" date="2023-06" db="EMBL/GenBank/DDBJ databases">
        <authorList>
            <person name="Ma L."/>
            <person name="Liu K.-W."/>
            <person name="Li Z."/>
            <person name="Hsiao Y.-Y."/>
            <person name="Qi Y."/>
            <person name="Fu T."/>
            <person name="Tang G."/>
            <person name="Zhang D."/>
            <person name="Sun W.-H."/>
            <person name="Liu D.-K."/>
            <person name="Li Y."/>
            <person name="Chen G.-Z."/>
            <person name="Liu X.-D."/>
            <person name="Liao X.-Y."/>
            <person name="Jiang Y.-T."/>
            <person name="Yu X."/>
            <person name="Hao Y."/>
            <person name="Huang J."/>
            <person name="Zhao X.-W."/>
            <person name="Ke S."/>
            <person name="Chen Y.-Y."/>
            <person name="Wu W.-L."/>
            <person name="Hsu J.-L."/>
            <person name="Lin Y.-F."/>
            <person name="Huang M.-D."/>
            <person name="Li C.-Y."/>
            <person name="Huang L."/>
            <person name="Wang Z.-W."/>
            <person name="Zhao X."/>
            <person name="Zhong W.-Y."/>
            <person name="Peng D.-H."/>
            <person name="Ahmad S."/>
            <person name="Lan S."/>
            <person name="Zhang J.-S."/>
            <person name="Tsai W.-C."/>
            <person name="Van De Peer Y."/>
            <person name="Liu Z.-J."/>
        </authorList>
    </citation>
    <scope>NUCLEOTIDE SEQUENCE</scope>
    <source>
        <strain evidence="11">CP</strain>
        <tissue evidence="11">Leaves</tissue>
    </source>
</reference>
<dbReference type="InterPro" id="IPR036396">
    <property type="entry name" value="Cyt_P450_sf"/>
</dbReference>
<dbReference type="InterPro" id="IPR002401">
    <property type="entry name" value="Cyt_P450_E_grp-I"/>
</dbReference>
<reference evidence="11" key="1">
    <citation type="journal article" date="2023" name="Nat. Commun.">
        <title>Diploid and tetraploid genomes of Acorus and the evolution of monocots.</title>
        <authorList>
            <person name="Ma L."/>
            <person name="Liu K.W."/>
            <person name="Li Z."/>
            <person name="Hsiao Y.Y."/>
            <person name="Qi Y."/>
            <person name="Fu T."/>
            <person name="Tang G.D."/>
            <person name="Zhang D."/>
            <person name="Sun W.H."/>
            <person name="Liu D.K."/>
            <person name="Li Y."/>
            <person name="Chen G.Z."/>
            <person name="Liu X.D."/>
            <person name="Liao X.Y."/>
            <person name="Jiang Y.T."/>
            <person name="Yu X."/>
            <person name="Hao Y."/>
            <person name="Huang J."/>
            <person name="Zhao X.W."/>
            <person name="Ke S."/>
            <person name="Chen Y.Y."/>
            <person name="Wu W.L."/>
            <person name="Hsu J.L."/>
            <person name="Lin Y.F."/>
            <person name="Huang M.D."/>
            <person name="Li C.Y."/>
            <person name="Huang L."/>
            <person name="Wang Z.W."/>
            <person name="Zhao X."/>
            <person name="Zhong W.Y."/>
            <person name="Peng D.H."/>
            <person name="Ahmad S."/>
            <person name="Lan S."/>
            <person name="Zhang J.S."/>
            <person name="Tsai W.C."/>
            <person name="Van de Peer Y."/>
            <person name="Liu Z.J."/>
        </authorList>
    </citation>
    <scope>NUCLEOTIDE SEQUENCE</scope>
    <source>
        <strain evidence="11">CP</strain>
    </source>
</reference>
<keyword evidence="3" id="KW-0349">Heme</keyword>
<evidence type="ECO:0000256" key="4">
    <source>
        <dbReference type="ARBA" id="ARBA00022692"/>
    </source>
</evidence>
<proteinExistence type="predicted"/>
<keyword evidence="6 10" id="KW-1133">Transmembrane helix</keyword>
<evidence type="ECO:0000256" key="3">
    <source>
        <dbReference type="ARBA" id="ARBA00022617"/>
    </source>
</evidence>
<evidence type="ECO:0000256" key="9">
    <source>
        <dbReference type="ARBA" id="ARBA00023136"/>
    </source>
</evidence>
<evidence type="ECO:0000256" key="8">
    <source>
        <dbReference type="ARBA" id="ARBA00023004"/>
    </source>
</evidence>
<dbReference type="Proteomes" id="UP001180020">
    <property type="component" value="Unassembled WGS sequence"/>
</dbReference>
<dbReference type="AlphaFoldDB" id="A0AAV9CRX8"/>
<dbReference type="GO" id="GO:0004497">
    <property type="term" value="F:monooxygenase activity"/>
    <property type="evidence" value="ECO:0007669"/>
    <property type="project" value="InterPro"/>
</dbReference>
<evidence type="ECO:0000313" key="11">
    <source>
        <dbReference type="EMBL" id="KAK1291184.1"/>
    </source>
</evidence>
<evidence type="ECO:0008006" key="13">
    <source>
        <dbReference type="Google" id="ProtNLM"/>
    </source>
</evidence>
<dbReference type="Pfam" id="PF00067">
    <property type="entry name" value="p450"/>
    <property type="match status" value="1"/>
</dbReference>
<dbReference type="Pfam" id="PF09767">
    <property type="entry name" value="DUF2053"/>
    <property type="match status" value="1"/>
</dbReference>
<feature type="transmembrane region" description="Helical" evidence="10">
    <location>
        <begin position="375"/>
        <end position="391"/>
    </location>
</feature>
<dbReference type="GO" id="GO:0016705">
    <property type="term" value="F:oxidoreductase activity, acting on paired donors, with incorporation or reduction of molecular oxygen"/>
    <property type="evidence" value="ECO:0007669"/>
    <property type="project" value="InterPro"/>
</dbReference>
<dbReference type="InterPro" id="IPR019164">
    <property type="entry name" value="TMEM147"/>
</dbReference>
<dbReference type="PANTHER" id="PTHR47947:SF26">
    <property type="entry name" value="CYTOCHROME P450"/>
    <property type="match status" value="1"/>
</dbReference>
<dbReference type="InterPro" id="IPR001128">
    <property type="entry name" value="Cyt_P450"/>
</dbReference>
<dbReference type="GO" id="GO:0020037">
    <property type="term" value="F:heme binding"/>
    <property type="evidence" value="ECO:0007669"/>
    <property type="project" value="InterPro"/>
</dbReference>
<keyword evidence="7" id="KW-0560">Oxidoreductase</keyword>
<dbReference type="SUPFAM" id="SSF48264">
    <property type="entry name" value="Cytochrome P450"/>
    <property type="match status" value="1"/>
</dbReference>
<gene>
    <name evidence="11" type="ORF">QJS10_CPB17g02552</name>
</gene>
<comment type="subcellular location">
    <subcellularLocation>
        <location evidence="2">Membrane</location>
    </subcellularLocation>
</comment>